<dbReference type="InterPro" id="IPR050266">
    <property type="entry name" value="AB_hydrolase_sf"/>
</dbReference>
<keyword evidence="4" id="KW-1185">Reference proteome</keyword>
<gene>
    <name evidence="3" type="ORF">N782_14710</name>
</gene>
<dbReference type="EMBL" id="AVBF01000042">
    <property type="protein sequence ID" value="KGP71945.1"/>
    <property type="molecule type" value="Genomic_DNA"/>
</dbReference>
<dbReference type="PANTHER" id="PTHR43798:SF31">
    <property type="entry name" value="AB HYDROLASE SUPERFAMILY PROTEIN YCLE"/>
    <property type="match status" value="1"/>
</dbReference>
<dbReference type="RefSeq" id="WP_036821448.1">
    <property type="nucleotide sequence ID" value="NZ_AVBF01000042.1"/>
</dbReference>
<dbReference type="AlphaFoldDB" id="A0A0A2TRR1"/>
<evidence type="ECO:0000256" key="1">
    <source>
        <dbReference type="ARBA" id="ARBA00022801"/>
    </source>
</evidence>
<name>A0A0A2TRR1_9BACI</name>
<dbReference type="Pfam" id="PF00561">
    <property type="entry name" value="Abhydrolase_1"/>
    <property type="match status" value="1"/>
</dbReference>
<dbReference type="Gene3D" id="6.10.140.700">
    <property type="match status" value="1"/>
</dbReference>
<dbReference type="STRING" id="1385514.N782_14710"/>
<dbReference type="GO" id="GO:0016787">
    <property type="term" value="F:hydrolase activity"/>
    <property type="evidence" value="ECO:0007669"/>
    <property type="project" value="UniProtKB-KW"/>
</dbReference>
<dbReference type="InterPro" id="IPR000073">
    <property type="entry name" value="AB_hydrolase_1"/>
</dbReference>
<keyword evidence="1 3" id="KW-0378">Hydrolase</keyword>
<dbReference type="Proteomes" id="UP000030147">
    <property type="component" value="Unassembled WGS sequence"/>
</dbReference>
<organism evidence="3 4">
    <name type="scientific">Pontibacillus yanchengensis Y32</name>
    <dbReference type="NCBI Taxonomy" id="1385514"/>
    <lineage>
        <taxon>Bacteria</taxon>
        <taxon>Bacillati</taxon>
        <taxon>Bacillota</taxon>
        <taxon>Bacilli</taxon>
        <taxon>Bacillales</taxon>
        <taxon>Bacillaceae</taxon>
        <taxon>Pontibacillus</taxon>
    </lineage>
</organism>
<dbReference type="OrthoDB" id="9796770at2"/>
<dbReference type="PANTHER" id="PTHR43798">
    <property type="entry name" value="MONOACYLGLYCEROL LIPASE"/>
    <property type="match status" value="1"/>
</dbReference>
<dbReference type="Gene3D" id="3.40.50.1820">
    <property type="entry name" value="alpha/beta hydrolase"/>
    <property type="match status" value="1"/>
</dbReference>
<protein>
    <submittedName>
        <fullName evidence="3">Alpha/beta hydrolase</fullName>
    </submittedName>
</protein>
<evidence type="ECO:0000313" key="4">
    <source>
        <dbReference type="Proteomes" id="UP000030147"/>
    </source>
</evidence>
<dbReference type="InterPro" id="IPR029058">
    <property type="entry name" value="AB_hydrolase_fold"/>
</dbReference>
<proteinExistence type="predicted"/>
<reference evidence="3 4" key="1">
    <citation type="journal article" date="2015" name="Stand. Genomic Sci.">
        <title>High quality draft genome sequence of the moderately halophilic bacterium Pontibacillus yanchengensis Y32(T) and comparison among Pontibacillus genomes.</title>
        <authorList>
            <person name="Huang J."/>
            <person name="Qiao Z.X."/>
            <person name="Tang J.W."/>
            <person name="Wang G."/>
        </authorList>
    </citation>
    <scope>NUCLEOTIDE SEQUENCE [LARGE SCALE GENOMIC DNA]</scope>
    <source>
        <strain evidence="3 4">Y32</strain>
    </source>
</reference>
<dbReference type="SUPFAM" id="SSF53474">
    <property type="entry name" value="alpha/beta-Hydrolases"/>
    <property type="match status" value="1"/>
</dbReference>
<evidence type="ECO:0000259" key="2">
    <source>
        <dbReference type="Pfam" id="PF00561"/>
    </source>
</evidence>
<comment type="caution">
    <text evidence="3">The sequence shown here is derived from an EMBL/GenBank/DDBJ whole genome shotgun (WGS) entry which is preliminary data.</text>
</comment>
<evidence type="ECO:0000313" key="3">
    <source>
        <dbReference type="EMBL" id="KGP71945.1"/>
    </source>
</evidence>
<dbReference type="eggNOG" id="COG0596">
    <property type="taxonomic scope" value="Bacteria"/>
</dbReference>
<sequence length="282" mass="32413">MWKQQLVETDRGTFEVFVKGSGEPLCITHLCTEFDENGYDFAEQFIHHFQVFLVNVKEAGNSSKVESEEELSMQETVKDLEALREQLAIESWAFAGNSTGGMLGLTYAVHFPNSLTKMLVGGAAASNDYKDHPDSIYSSEHESFTKVQNILETMNTLEVQTEEKVKAEKEWTLLSLFRPDLYTYYYGATSNGAQLVPKRLNYYISKELPNYCVRQSLHDVQVPTYIYCGQFDTQCPVQYSQEIFNRLPNSALYIFQESNHVPYLEEKPRFYDLVIDFEQLAS</sequence>
<feature type="domain" description="AB hydrolase-1" evidence="2">
    <location>
        <begin position="38"/>
        <end position="266"/>
    </location>
</feature>
<dbReference type="GO" id="GO:0016020">
    <property type="term" value="C:membrane"/>
    <property type="evidence" value="ECO:0007669"/>
    <property type="project" value="TreeGrafter"/>
</dbReference>
<accession>A0A0A2TRR1</accession>